<feature type="chain" id="PRO_5021278661" evidence="3">
    <location>
        <begin position="24"/>
        <end position="368"/>
    </location>
</feature>
<evidence type="ECO:0000256" key="1">
    <source>
        <dbReference type="ARBA" id="ARBA00022729"/>
    </source>
</evidence>
<dbReference type="EMBL" id="VFYP01000002">
    <property type="protein sequence ID" value="TPP06954.1"/>
    <property type="molecule type" value="Genomic_DNA"/>
</dbReference>
<sequence>MARLFSLVIAACLLLGLALPAMASGWAGLFDVKSRANALQTDAYRDIRALCLAIAIDPAWETLKPIRRLATTEGYGSDTSAEDFSWAVMVLSGRALAGDAGARSRLSDLLDRWAAAAAFTETEEINDAYYALKRQLLPLSVAYAILEPGMEAEREGRLRAWIDGLVRKIDHTFDGDVDHNNHRVLADSVLAVWGAQTGNKAMMEKGLARYETVLDDVRPDGTLALEARRGARALWYQRQTLSSLTVMAETARGQGFDLYGRTSPEGRSYATLLGALLNGIASPILVAVYSAENHIPGPEKDFHQLELGFLETRGHGRHYMGWAEAAILSGHGLAFDRLKDLFSRQIVARRPLIDEFIGGNSTCFWGQP</sequence>
<accession>A0A504TWT9</accession>
<evidence type="ECO:0000313" key="5">
    <source>
        <dbReference type="EMBL" id="TPP06954.1"/>
    </source>
</evidence>
<dbReference type="AlphaFoldDB" id="A0A504TWT9"/>
<evidence type="ECO:0000256" key="2">
    <source>
        <dbReference type="ARBA" id="ARBA00023239"/>
    </source>
</evidence>
<feature type="domain" description="Alginate lyase" evidence="4">
    <location>
        <begin position="141"/>
        <end position="283"/>
    </location>
</feature>
<keyword evidence="6" id="KW-1185">Reference proteome</keyword>
<dbReference type="Pfam" id="PF05426">
    <property type="entry name" value="Alginate_lyase"/>
    <property type="match status" value="1"/>
</dbReference>
<evidence type="ECO:0000313" key="6">
    <source>
        <dbReference type="Proteomes" id="UP000316429"/>
    </source>
</evidence>
<organism evidence="5 6">
    <name type="scientific">Rhizobium glycinendophyticum</name>
    <dbReference type="NCBI Taxonomy" id="2589807"/>
    <lineage>
        <taxon>Bacteria</taxon>
        <taxon>Pseudomonadati</taxon>
        <taxon>Pseudomonadota</taxon>
        <taxon>Alphaproteobacteria</taxon>
        <taxon>Hyphomicrobiales</taxon>
        <taxon>Rhizobiaceae</taxon>
        <taxon>Rhizobium/Agrobacterium group</taxon>
        <taxon>Rhizobium</taxon>
    </lineage>
</organism>
<comment type="caution">
    <text evidence="5">The sequence shown here is derived from an EMBL/GenBank/DDBJ whole genome shotgun (WGS) entry which is preliminary data.</text>
</comment>
<dbReference type="InterPro" id="IPR008397">
    <property type="entry name" value="Alginate_lyase_dom"/>
</dbReference>
<name>A0A504TWT9_9HYPH</name>
<dbReference type="Gene3D" id="1.50.10.100">
    <property type="entry name" value="Chondroitin AC/alginate lyase"/>
    <property type="match status" value="1"/>
</dbReference>
<evidence type="ECO:0000259" key="4">
    <source>
        <dbReference type="Pfam" id="PF05426"/>
    </source>
</evidence>
<feature type="signal peptide" evidence="3">
    <location>
        <begin position="1"/>
        <end position="23"/>
    </location>
</feature>
<dbReference type="GO" id="GO:0042597">
    <property type="term" value="C:periplasmic space"/>
    <property type="evidence" value="ECO:0007669"/>
    <property type="project" value="InterPro"/>
</dbReference>
<proteinExistence type="predicted"/>
<keyword evidence="2 5" id="KW-0456">Lyase</keyword>
<dbReference type="SUPFAM" id="SSF48230">
    <property type="entry name" value="Chondroitin AC/alginate lyase"/>
    <property type="match status" value="1"/>
</dbReference>
<dbReference type="Proteomes" id="UP000316429">
    <property type="component" value="Unassembled WGS sequence"/>
</dbReference>
<dbReference type="GO" id="GO:0016829">
    <property type="term" value="F:lyase activity"/>
    <property type="evidence" value="ECO:0007669"/>
    <property type="project" value="UniProtKB-KW"/>
</dbReference>
<gene>
    <name evidence="5" type="ORF">FJQ55_14895</name>
</gene>
<reference evidence="5 6" key="1">
    <citation type="submission" date="2019-06" db="EMBL/GenBank/DDBJ databases">
        <title>Rhizobium sp. CL12 isolated from roots of soybean.</title>
        <authorList>
            <person name="Wang C."/>
        </authorList>
    </citation>
    <scope>NUCLEOTIDE SEQUENCE [LARGE SCALE GENOMIC DNA]</scope>
    <source>
        <strain evidence="5 6">CL12</strain>
    </source>
</reference>
<evidence type="ECO:0000256" key="3">
    <source>
        <dbReference type="SAM" id="SignalP"/>
    </source>
</evidence>
<dbReference type="OrthoDB" id="7210452at2"/>
<protein>
    <submittedName>
        <fullName evidence="5">Alginate lyase</fullName>
    </submittedName>
</protein>
<dbReference type="InterPro" id="IPR008929">
    <property type="entry name" value="Chondroitin_lyas"/>
</dbReference>
<keyword evidence="1 3" id="KW-0732">Signal</keyword>
<dbReference type="RefSeq" id="WP_140829388.1">
    <property type="nucleotide sequence ID" value="NZ_VFYP01000002.1"/>
</dbReference>